<dbReference type="STRING" id="40149.A0A0E0D2W0"/>
<dbReference type="Gramene" id="OMERI03G21330.1">
    <property type="protein sequence ID" value="OMERI03G21330.1"/>
    <property type="gene ID" value="OMERI03G21330"/>
</dbReference>
<evidence type="ECO:0000313" key="1">
    <source>
        <dbReference type="EnsemblPlants" id="OMERI03G21330.1"/>
    </source>
</evidence>
<dbReference type="AlphaFoldDB" id="A0A0E0D2W0"/>
<dbReference type="EnsemblPlants" id="OMERI03G21330.1">
    <property type="protein sequence ID" value="OMERI03G21330.1"/>
    <property type="gene ID" value="OMERI03G21330"/>
</dbReference>
<reference evidence="1" key="2">
    <citation type="submission" date="2018-05" db="EMBL/GenBank/DDBJ databases">
        <title>OmerRS3 (Oryza meridionalis Reference Sequence Version 3).</title>
        <authorList>
            <person name="Zhang J."/>
            <person name="Kudrna D."/>
            <person name="Lee S."/>
            <person name="Talag J."/>
            <person name="Welchert J."/>
            <person name="Wing R.A."/>
        </authorList>
    </citation>
    <scope>NUCLEOTIDE SEQUENCE [LARGE SCALE GENOMIC DNA]</scope>
    <source>
        <strain evidence="1">cv. OR44</strain>
    </source>
</reference>
<dbReference type="Proteomes" id="UP000008021">
    <property type="component" value="Chromosome 3"/>
</dbReference>
<proteinExistence type="predicted"/>
<evidence type="ECO:0000313" key="2">
    <source>
        <dbReference type="Proteomes" id="UP000008021"/>
    </source>
</evidence>
<dbReference type="HOGENOM" id="CLU_2053404_0_0_1"/>
<organism evidence="1">
    <name type="scientific">Oryza meridionalis</name>
    <dbReference type="NCBI Taxonomy" id="40149"/>
    <lineage>
        <taxon>Eukaryota</taxon>
        <taxon>Viridiplantae</taxon>
        <taxon>Streptophyta</taxon>
        <taxon>Embryophyta</taxon>
        <taxon>Tracheophyta</taxon>
        <taxon>Spermatophyta</taxon>
        <taxon>Magnoliopsida</taxon>
        <taxon>Liliopsida</taxon>
        <taxon>Poales</taxon>
        <taxon>Poaceae</taxon>
        <taxon>BOP clade</taxon>
        <taxon>Oryzoideae</taxon>
        <taxon>Oryzeae</taxon>
        <taxon>Oryzinae</taxon>
        <taxon>Oryza</taxon>
    </lineage>
</organism>
<reference evidence="1" key="1">
    <citation type="submission" date="2015-04" db="UniProtKB">
        <authorList>
            <consortium name="EnsemblPlants"/>
        </authorList>
    </citation>
    <scope>IDENTIFICATION</scope>
</reference>
<sequence>MATAVRADCWPAPVLAHRRPQPWCTTRRGVADGERRGRRRRGVLLGLVVSRAPPLPPLALMLSEYYCWMVEKLIEKLARNGRNAVAINEHIFSTVDGIIGTFALGETYARRRSSRTSSST</sequence>
<accession>A0A0E0D2W0</accession>
<protein>
    <submittedName>
        <fullName evidence="1">Uncharacterized protein</fullName>
    </submittedName>
</protein>
<keyword evidence="2" id="KW-1185">Reference proteome</keyword>
<name>A0A0E0D2W0_9ORYZ</name>